<evidence type="ECO:0000313" key="4">
    <source>
        <dbReference type="EMBL" id="TGD38748.1"/>
    </source>
</evidence>
<dbReference type="PATRIC" id="fig|1703.10.peg.3860"/>
<reference evidence="3 6" key="3">
    <citation type="journal article" date="2017" name="Elife">
        <title>Extensive horizontal gene transfer in cheese-associated bacteria.</title>
        <authorList>
            <person name="Bonham K.S."/>
            <person name="Wolfe B.E."/>
            <person name="Dutton R.J."/>
        </authorList>
    </citation>
    <scope>NUCLEOTIDE SEQUENCE [LARGE SCALE GENOMIC DNA]</scope>
    <source>
        <strain evidence="3 6">947_7</strain>
    </source>
</reference>
<dbReference type="SUPFAM" id="SSF55729">
    <property type="entry name" value="Acyl-CoA N-acyltransferases (Nat)"/>
    <property type="match status" value="1"/>
</dbReference>
<dbReference type="InterPro" id="IPR016181">
    <property type="entry name" value="Acyl_CoA_acyltransferase"/>
</dbReference>
<dbReference type="InterPro" id="IPR051531">
    <property type="entry name" value="N-acetyltransferase"/>
</dbReference>
<evidence type="ECO:0000313" key="5">
    <source>
        <dbReference type="Proteomes" id="UP000094793"/>
    </source>
</evidence>
<organism evidence="2 5">
    <name type="scientific">Brevibacterium aurantiacum</name>
    <dbReference type="NCBI Taxonomy" id="273384"/>
    <lineage>
        <taxon>Bacteria</taxon>
        <taxon>Bacillati</taxon>
        <taxon>Actinomycetota</taxon>
        <taxon>Actinomycetes</taxon>
        <taxon>Micrococcales</taxon>
        <taxon>Brevibacteriaceae</taxon>
        <taxon>Brevibacterium</taxon>
    </lineage>
</organism>
<evidence type="ECO:0000313" key="3">
    <source>
        <dbReference type="EMBL" id="PCC45639.1"/>
    </source>
</evidence>
<dbReference type="RefSeq" id="WP_069601126.1">
    <property type="nucleotide sequence ID" value="NZ_NRGP01000021.1"/>
</dbReference>
<dbReference type="Proteomes" id="UP000094793">
    <property type="component" value="Chromosome"/>
</dbReference>
<keyword evidence="2" id="KW-0808">Transferase</keyword>
<sequence length="193" mass="21350">MNPQELSLPLTTDRLILRAYRESDAEALLPIYSREDVARFLLCDPWTAEESRTEISKRIPKTGLDTESRALSLVIETKDGLDDIEGSVIIGDLGIWLNGESTDKAEIGWVLNPAAGGHGFASEAATAMLNVAFDHYGLHRVVAQMDARNTASAKLATRIGMHQEAHLRQDWWTKGEWSDTLIFGMLGSDRQVA</sequence>
<reference evidence="2" key="1">
    <citation type="submission" date="2016-09" db="EMBL/GenBank/DDBJ databases">
        <title>Complete Genome Sequence of Brevibacterium aurantiacum SMQ-1335.</title>
        <authorList>
            <person name="de Melo A.G."/>
            <person name="Labrie S.J."/>
            <person name="Dumaresq J."/>
            <person name="Roberts R.J."/>
            <person name="Tremblay D.M."/>
            <person name="Moineau S."/>
        </authorList>
    </citation>
    <scope>NUCLEOTIDE SEQUENCE</scope>
    <source>
        <strain evidence="2">SMQ-1335</strain>
    </source>
</reference>
<accession>A0A2A3Z297</accession>
<evidence type="ECO:0000259" key="1">
    <source>
        <dbReference type="PROSITE" id="PS51186"/>
    </source>
</evidence>
<gene>
    <name evidence="2" type="ORF">BLSMQ_3744</name>
    <name evidence="3" type="ORF">CIK64_14650</name>
    <name evidence="4" type="ORF">EB834_09280</name>
</gene>
<dbReference type="AlphaFoldDB" id="A0A1D7W8Y8"/>
<dbReference type="PROSITE" id="PS51186">
    <property type="entry name" value="GNAT"/>
    <property type="match status" value="1"/>
</dbReference>
<evidence type="ECO:0000313" key="2">
    <source>
        <dbReference type="EMBL" id="AOP55442.1"/>
    </source>
</evidence>
<dbReference type="Pfam" id="PF13302">
    <property type="entry name" value="Acetyltransf_3"/>
    <property type="match status" value="1"/>
</dbReference>
<dbReference type="PANTHER" id="PTHR43792">
    <property type="entry name" value="GNAT FAMILY, PUTATIVE (AFU_ORTHOLOGUE AFUA_3G00765)-RELATED-RELATED"/>
    <property type="match status" value="1"/>
</dbReference>
<dbReference type="EMBL" id="NRGP01000021">
    <property type="protein sequence ID" value="PCC45639.1"/>
    <property type="molecule type" value="Genomic_DNA"/>
</dbReference>
<dbReference type="EMBL" id="RHFF01000008">
    <property type="protein sequence ID" value="TGD38748.1"/>
    <property type="molecule type" value="Genomic_DNA"/>
</dbReference>
<accession>A0A1D7W8Y8</accession>
<dbReference type="GO" id="GO:0016747">
    <property type="term" value="F:acyltransferase activity, transferring groups other than amino-acyl groups"/>
    <property type="evidence" value="ECO:0007669"/>
    <property type="project" value="InterPro"/>
</dbReference>
<dbReference type="InterPro" id="IPR000182">
    <property type="entry name" value="GNAT_dom"/>
</dbReference>
<evidence type="ECO:0000313" key="6">
    <source>
        <dbReference type="Proteomes" id="UP000217564"/>
    </source>
</evidence>
<dbReference type="Proteomes" id="UP000297736">
    <property type="component" value="Unassembled WGS sequence"/>
</dbReference>
<proteinExistence type="predicted"/>
<reference evidence="4 7" key="4">
    <citation type="submission" date="2018-10" db="EMBL/GenBank/DDBJ databases">
        <title>Brevibacterium genomes from Austrain hard cheese rinds.</title>
        <authorList>
            <person name="Anast J.M."/>
            <person name="Dzieciol M."/>
            <person name="Schultz D.L."/>
            <person name="Mann E."/>
            <person name="Wagner M."/>
            <person name="Schmitz-Esser S."/>
        </authorList>
    </citation>
    <scope>NUCLEOTIDE SEQUENCE [LARGE SCALE GENOMIC DNA]</scope>
    <source>
        <strain evidence="4 7">L261</strain>
    </source>
</reference>
<dbReference type="KEGG" id="blin:BLSMQ_3744"/>
<feature type="domain" description="N-acetyltransferase" evidence="1">
    <location>
        <begin position="15"/>
        <end position="182"/>
    </location>
</feature>
<reference evidence="5" key="2">
    <citation type="submission" date="2016-09" db="EMBL/GenBank/DDBJ databases">
        <title>Complete Genome Sequence of Brevibacterium linens SMQ-1335.</title>
        <authorList>
            <person name="de Melo A.G."/>
            <person name="Labrie S.J."/>
            <person name="Dumaresq J."/>
            <person name="Roberts R.J."/>
            <person name="Tremblay D.M."/>
            <person name="Moineau S."/>
        </authorList>
    </citation>
    <scope>NUCLEOTIDE SEQUENCE [LARGE SCALE GENOMIC DNA]</scope>
    <source>
        <strain evidence="5">SMQ-1335</strain>
    </source>
</reference>
<name>A0A1D7W8Y8_BREAU</name>
<dbReference type="EMBL" id="CP017150">
    <property type="protein sequence ID" value="AOP55442.1"/>
    <property type="molecule type" value="Genomic_DNA"/>
</dbReference>
<dbReference type="Gene3D" id="3.40.630.30">
    <property type="match status" value="1"/>
</dbReference>
<protein>
    <submittedName>
        <fullName evidence="2">Acetyltransferase, putative</fullName>
    </submittedName>
    <submittedName>
        <fullName evidence="3">N-acetyltransferase</fullName>
    </submittedName>
</protein>
<dbReference type="PANTHER" id="PTHR43792:SF1">
    <property type="entry name" value="N-ACETYLTRANSFERASE DOMAIN-CONTAINING PROTEIN"/>
    <property type="match status" value="1"/>
</dbReference>
<evidence type="ECO:0000313" key="7">
    <source>
        <dbReference type="Proteomes" id="UP000297736"/>
    </source>
</evidence>
<dbReference type="Proteomes" id="UP000217564">
    <property type="component" value="Unassembled WGS sequence"/>
</dbReference>
<dbReference type="OrthoDB" id="9132139at2"/>